<proteinExistence type="predicted"/>
<dbReference type="InterPro" id="IPR020894">
    <property type="entry name" value="Cadherin_CS"/>
</dbReference>
<feature type="domain" description="Cadherin" evidence="12">
    <location>
        <begin position="65"/>
        <end position="170"/>
    </location>
</feature>
<evidence type="ECO:0000256" key="5">
    <source>
        <dbReference type="ARBA" id="ARBA00022737"/>
    </source>
</evidence>
<dbReference type="Proteomes" id="UP000316079">
    <property type="component" value="Unassembled WGS sequence"/>
</dbReference>
<keyword evidence="3" id="KW-0812">Transmembrane</keyword>
<dbReference type="Gene3D" id="2.60.40.60">
    <property type="entry name" value="Cadherins"/>
    <property type="match status" value="2"/>
</dbReference>
<evidence type="ECO:0000259" key="12">
    <source>
        <dbReference type="PROSITE" id="PS50268"/>
    </source>
</evidence>
<dbReference type="FunFam" id="2.60.40.60:FF:000058">
    <property type="entry name" value="FAT atypical cadherin 3"/>
    <property type="match status" value="1"/>
</dbReference>
<feature type="domain" description="Cadherin" evidence="12">
    <location>
        <begin position="23"/>
        <end position="61"/>
    </location>
</feature>
<dbReference type="InterPro" id="IPR015919">
    <property type="entry name" value="Cadherin-like_sf"/>
</dbReference>
<keyword evidence="14" id="KW-1185">Reference proteome</keyword>
<keyword evidence="6 11" id="KW-0106">Calcium</keyword>
<dbReference type="PROSITE" id="PS50268">
    <property type="entry name" value="CADHERIN_2"/>
    <property type="match status" value="2"/>
</dbReference>
<keyword evidence="7" id="KW-0130">Cell adhesion</keyword>
<name>A0A553MWP3_9TELE</name>
<accession>A0A553MWP3</accession>
<dbReference type="CDD" id="cd11304">
    <property type="entry name" value="Cadherin_repeat"/>
    <property type="match status" value="1"/>
</dbReference>
<protein>
    <recommendedName>
        <fullName evidence="12">Cadherin domain-containing protein</fullName>
    </recommendedName>
</protein>
<keyword evidence="4" id="KW-0732">Signal</keyword>
<evidence type="ECO:0000256" key="11">
    <source>
        <dbReference type="PROSITE-ProRule" id="PRU00043"/>
    </source>
</evidence>
<evidence type="ECO:0000256" key="1">
    <source>
        <dbReference type="ARBA" id="ARBA00004167"/>
    </source>
</evidence>
<keyword evidence="9" id="KW-0472">Membrane</keyword>
<reference evidence="13 14" key="1">
    <citation type="journal article" date="2019" name="Sci. Data">
        <title>Hybrid genome assembly and annotation of Danionella translucida.</title>
        <authorList>
            <person name="Kadobianskyi M."/>
            <person name="Schulze L."/>
            <person name="Schuelke M."/>
            <person name="Judkewitz B."/>
        </authorList>
    </citation>
    <scope>NUCLEOTIDE SEQUENCE [LARGE SCALE GENOMIC DNA]</scope>
    <source>
        <strain evidence="13 14">Bolton</strain>
    </source>
</reference>
<keyword evidence="10" id="KW-1015">Disulfide bond</keyword>
<dbReference type="GO" id="GO:0005911">
    <property type="term" value="C:cell-cell junction"/>
    <property type="evidence" value="ECO:0007669"/>
    <property type="project" value="TreeGrafter"/>
</dbReference>
<dbReference type="STRING" id="623744.A0A553MWP3"/>
<dbReference type="OrthoDB" id="6252479at2759"/>
<keyword evidence="8" id="KW-1133">Transmembrane helix</keyword>
<dbReference type="GO" id="GO:0005509">
    <property type="term" value="F:calcium ion binding"/>
    <property type="evidence" value="ECO:0007669"/>
    <property type="project" value="UniProtKB-UniRule"/>
</dbReference>
<dbReference type="EMBL" id="SRMA01027232">
    <property type="protein sequence ID" value="TRY57599.1"/>
    <property type="molecule type" value="Genomic_DNA"/>
</dbReference>
<dbReference type="GO" id="GO:0005886">
    <property type="term" value="C:plasma membrane"/>
    <property type="evidence" value="ECO:0007669"/>
    <property type="project" value="InterPro"/>
</dbReference>
<dbReference type="InterPro" id="IPR002126">
    <property type="entry name" value="Cadherin-like_dom"/>
</dbReference>
<sequence>MWLHTGLIRLRSSPAPRLQGMKYVLNITALDDNASGGPQSLSTVAQVIVGVDDVNNNKPVFEKCVEYKEKASVLENKPAGTFVLQVHAVDADEGANGKVAYGFMHKDSTVPAFSIDPETGVIITAVKFDRERQREYAVTVTATDQAADPLIGICQLNILILDENDNSPKFENFRYECEQ</sequence>
<dbReference type="AlphaFoldDB" id="A0A553MWP3"/>
<evidence type="ECO:0000256" key="6">
    <source>
        <dbReference type="ARBA" id="ARBA00022837"/>
    </source>
</evidence>
<evidence type="ECO:0000256" key="2">
    <source>
        <dbReference type="ARBA" id="ARBA00022536"/>
    </source>
</evidence>
<dbReference type="SMART" id="SM00112">
    <property type="entry name" value="CA"/>
    <property type="match status" value="1"/>
</dbReference>
<comment type="subcellular location">
    <subcellularLocation>
        <location evidence="1">Membrane</location>
        <topology evidence="1">Single-pass membrane protein</topology>
    </subcellularLocation>
</comment>
<evidence type="ECO:0000256" key="9">
    <source>
        <dbReference type="ARBA" id="ARBA00023136"/>
    </source>
</evidence>
<dbReference type="PANTHER" id="PTHR24025:SF31">
    <property type="entry name" value="NEURAL-CADHERIN"/>
    <property type="match status" value="1"/>
</dbReference>
<organism evidence="13 14">
    <name type="scientific">Danionella cerebrum</name>
    <dbReference type="NCBI Taxonomy" id="2873325"/>
    <lineage>
        <taxon>Eukaryota</taxon>
        <taxon>Metazoa</taxon>
        <taxon>Chordata</taxon>
        <taxon>Craniata</taxon>
        <taxon>Vertebrata</taxon>
        <taxon>Euteleostomi</taxon>
        <taxon>Actinopterygii</taxon>
        <taxon>Neopterygii</taxon>
        <taxon>Teleostei</taxon>
        <taxon>Ostariophysi</taxon>
        <taxon>Cypriniformes</taxon>
        <taxon>Danionidae</taxon>
        <taxon>Danioninae</taxon>
        <taxon>Danionella</taxon>
    </lineage>
</organism>
<dbReference type="InterPro" id="IPR050971">
    <property type="entry name" value="Cadherin-domain_protein"/>
</dbReference>
<evidence type="ECO:0000256" key="7">
    <source>
        <dbReference type="ARBA" id="ARBA00022889"/>
    </source>
</evidence>
<evidence type="ECO:0000256" key="4">
    <source>
        <dbReference type="ARBA" id="ARBA00022729"/>
    </source>
</evidence>
<dbReference type="GO" id="GO:0009653">
    <property type="term" value="P:anatomical structure morphogenesis"/>
    <property type="evidence" value="ECO:0007669"/>
    <property type="project" value="UniProtKB-ARBA"/>
</dbReference>
<dbReference type="PANTHER" id="PTHR24025">
    <property type="entry name" value="DESMOGLEIN FAMILY MEMBER"/>
    <property type="match status" value="1"/>
</dbReference>
<keyword evidence="5" id="KW-0677">Repeat</keyword>
<comment type="caution">
    <text evidence="13">The sequence shown here is derived from an EMBL/GenBank/DDBJ whole genome shotgun (WGS) entry which is preliminary data.</text>
</comment>
<dbReference type="Pfam" id="PF00028">
    <property type="entry name" value="Cadherin"/>
    <property type="match status" value="1"/>
</dbReference>
<evidence type="ECO:0000313" key="14">
    <source>
        <dbReference type="Proteomes" id="UP000316079"/>
    </source>
</evidence>
<dbReference type="SUPFAM" id="SSF49313">
    <property type="entry name" value="Cadherin-like"/>
    <property type="match status" value="2"/>
</dbReference>
<evidence type="ECO:0000256" key="8">
    <source>
        <dbReference type="ARBA" id="ARBA00022989"/>
    </source>
</evidence>
<keyword evidence="2" id="KW-0245">EGF-like domain</keyword>
<evidence type="ECO:0000313" key="13">
    <source>
        <dbReference type="EMBL" id="TRY57599.1"/>
    </source>
</evidence>
<evidence type="ECO:0000256" key="10">
    <source>
        <dbReference type="ARBA" id="ARBA00023157"/>
    </source>
</evidence>
<dbReference type="PROSITE" id="PS00232">
    <property type="entry name" value="CADHERIN_1"/>
    <property type="match status" value="1"/>
</dbReference>
<evidence type="ECO:0000256" key="3">
    <source>
        <dbReference type="ARBA" id="ARBA00022692"/>
    </source>
</evidence>
<gene>
    <name evidence="13" type="ORF">DNTS_032182</name>
</gene>
<dbReference type="PRINTS" id="PR00205">
    <property type="entry name" value="CADHERIN"/>
</dbReference>
<dbReference type="GO" id="GO:0007156">
    <property type="term" value="P:homophilic cell adhesion via plasma membrane adhesion molecules"/>
    <property type="evidence" value="ECO:0007669"/>
    <property type="project" value="InterPro"/>
</dbReference>